<gene>
    <name evidence="2" type="ORF">FJM67_11950</name>
</gene>
<dbReference type="GO" id="GO:0000150">
    <property type="term" value="F:DNA strand exchange activity"/>
    <property type="evidence" value="ECO:0007669"/>
    <property type="project" value="InterPro"/>
</dbReference>
<name>A0A501WLL6_9GAMM</name>
<dbReference type="SUPFAM" id="SSF53041">
    <property type="entry name" value="Resolvase-like"/>
    <property type="match status" value="1"/>
</dbReference>
<dbReference type="PANTHER" id="PTHR36172">
    <property type="match status" value="1"/>
</dbReference>
<comment type="caution">
    <text evidence="2">The sequence shown here is derived from an EMBL/GenBank/DDBJ whole genome shotgun (WGS) entry which is preliminary data.</text>
</comment>
<dbReference type="OrthoDB" id="6717890at2"/>
<accession>A0A501WLL6</accession>
<dbReference type="InterPro" id="IPR006119">
    <property type="entry name" value="Resolv_N"/>
</dbReference>
<dbReference type="FunFam" id="3.40.50.1390:FF:000002">
    <property type="entry name" value="ORF1 in transposon ISC1904"/>
    <property type="match status" value="1"/>
</dbReference>
<dbReference type="Gene3D" id="3.40.50.1390">
    <property type="entry name" value="Resolvase, N-terminal catalytic domain"/>
    <property type="match status" value="1"/>
</dbReference>
<feature type="domain" description="Resolvase/invertase-type recombinase catalytic" evidence="1">
    <location>
        <begin position="48"/>
        <end position="161"/>
    </location>
</feature>
<dbReference type="NCBIfam" id="NF033518">
    <property type="entry name" value="transpos_IS607"/>
    <property type="match status" value="1"/>
</dbReference>
<evidence type="ECO:0000313" key="3">
    <source>
        <dbReference type="Proteomes" id="UP000315901"/>
    </source>
</evidence>
<dbReference type="Pfam" id="PF00239">
    <property type="entry name" value="Resolvase"/>
    <property type="match status" value="1"/>
</dbReference>
<evidence type="ECO:0000259" key="1">
    <source>
        <dbReference type="PROSITE" id="PS51736"/>
    </source>
</evidence>
<dbReference type="RefSeq" id="WP_140589588.1">
    <property type="nucleotide sequence ID" value="NZ_VFRR01000025.1"/>
</dbReference>
<reference evidence="2 3" key="1">
    <citation type="submission" date="2019-06" db="EMBL/GenBank/DDBJ databases">
        <title>A novel bacterium of genus Marinomonas, isolated from coastal sand.</title>
        <authorList>
            <person name="Huang H."/>
            <person name="Mo K."/>
            <person name="Hu Y."/>
        </authorList>
    </citation>
    <scope>NUCLEOTIDE SEQUENCE [LARGE SCALE GENOMIC DNA]</scope>
    <source>
        <strain evidence="2 3">HB171799</strain>
    </source>
</reference>
<dbReference type="GO" id="GO:0003677">
    <property type="term" value="F:DNA binding"/>
    <property type="evidence" value="ECO:0007669"/>
    <property type="project" value="InterPro"/>
</dbReference>
<organism evidence="2 3">
    <name type="scientific">Maribrevibacterium harenarium</name>
    <dbReference type="NCBI Taxonomy" id="2589817"/>
    <lineage>
        <taxon>Bacteria</taxon>
        <taxon>Pseudomonadati</taxon>
        <taxon>Pseudomonadota</taxon>
        <taxon>Gammaproteobacteria</taxon>
        <taxon>Oceanospirillales</taxon>
        <taxon>Oceanospirillaceae</taxon>
        <taxon>Maribrevibacterium</taxon>
    </lineage>
</organism>
<dbReference type="EMBL" id="VFRR01000025">
    <property type="protein sequence ID" value="TPE49300.1"/>
    <property type="molecule type" value="Genomic_DNA"/>
</dbReference>
<protein>
    <submittedName>
        <fullName evidence="2">IS607 family transposase</fullName>
    </submittedName>
</protein>
<dbReference type="PANTHER" id="PTHR36172:SF1">
    <property type="entry name" value="RESOLVASE-RELATED"/>
    <property type="match status" value="1"/>
</dbReference>
<keyword evidence="3" id="KW-1185">Reference proteome</keyword>
<dbReference type="InterPro" id="IPR048046">
    <property type="entry name" value="Transpos_IS607"/>
</dbReference>
<evidence type="ECO:0000313" key="2">
    <source>
        <dbReference type="EMBL" id="TPE49300.1"/>
    </source>
</evidence>
<feature type="non-terminal residue" evidence="2">
    <location>
        <position position="161"/>
    </location>
</feature>
<dbReference type="InterPro" id="IPR051491">
    <property type="entry name" value="Recombinase/Transposase-rel"/>
</dbReference>
<dbReference type="PROSITE" id="PS51736">
    <property type="entry name" value="RECOMBINASES_3"/>
    <property type="match status" value="1"/>
</dbReference>
<proteinExistence type="predicted"/>
<dbReference type="Proteomes" id="UP000315901">
    <property type="component" value="Unassembled WGS sequence"/>
</dbReference>
<dbReference type="AlphaFoldDB" id="A0A501WLL6"/>
<sequence>MKLSDWARKQGISYRTAWNQFRSGKLPVPARQLPTGTIIVDEVVRESKAVIYSRVSSSDQKKDLDGQIARCLSFANAQGIAVSATVSEIGSGMNGKRKKLLQLLADPELTHIIVEHRDRLMRFGSEFVEASLSARGVKLMIVDQSELTDDLVQDMISVLTS</sequence>
<dbReference type="SMART" id="SM00857">
    <property type="entry name" value="Resolvase"/>
    <property type="match status" value="1"/>
</dbReference>
<dbReference type="InterPro" id="IPR036162">
    <property type="entry name" value="Resolvase-like_N_sf"/>
</dbReference>